<keyword evidence="2" id="KW-1185">Reference proteome</keyword>
<dbReference type="EMBL" id="CP011120">
    <property type="protein sequence ID" value="ANA12913.1"/>
    <property type="molecule type" value="Genomic_DNA"/>
</dbReference>
<dbReference type="Proteomes" id="UP000076595">
    <property type="component" value="Chromosome"/>
</dbReference>
<gene>
    <name evidence="1" type="ORF">WG31_01855</name>
</gene>
<proteinExistence type="predicted"/>
<protein>
    <recommendedName>
        <fullName evidence="3">Terminase small subunit</fullName>
    </recommendedName>
</protein>
<dbReference type="Gene3D" id="1.10.10.60">
    <property type="entry name" value="Homeodomain-like"/>
    <property type="match status" value="1"/>
</dbReference>
<dbReference type="Pfam" id="PF20901">
    <property type="entry name" value="Sf6_terminase"/>
    <property type="match status" value="1"/>
</dbReference>
<evidence type="ECO:0000313" key="2">
    <source>
        <dbReference type="Proteomes" id="UP000076595"/>
    </source>
</evidence>
<dbReference type="InterPro" id="IPR048683">
    <property type="entry name" value="Sf6_terminase"/>
</dbReference>
<sequence>MAGQKGPVKKLPGRPTKYSDELGDVICAAISEGKSLRSICEQEDMPCRLTVFRWLREYQGFCNQYAHAREAAADWFAEEIIDIADEARDKEDAPAIKVRVDARIWVASKLRPKVYGNSSRQELSGPDGGPIEVKGGGVSGLLNAALKEDGSNSD</sequence>
<accession>A0ABM6AH00</accession>
<dbReference type="RefSeq" id="WP_063353456.1">
    <property type="nucleotide sequence ID" value="NZ_CP011120.1"/>
</dbReference>
<reference evidence="1 2" key="1">
    <citation type="submission" date="2015-03" db="EMBL/GenBank/DDBJ databases">
        <title>Genome study of Acetobacter sp. SLV-7.</title>
        <authorList>
            <person name="Cho G.Y."/>
            <person name="Jeon C.O."/>
        </authorList>
    </citation>
    <scope>NUCLEOTIDE SEQUENCE [LARGE SCALE GENOMIC DNA]</scope>
    <source>
        <strain evidence="1 2">SLV-7</strain>
    </source>
</reference>
<evidence type="ECO:0008006" key="3">
    <source>
        <dbReference type="Google" id="ProtNLM"/>
    </source>
</evidence>
<evidence type="ECO:0000313" key="1">
    <source>
        <dbReference type="EMBL" id="ANA12913.1"/>
    </source>
</evidence>
<name>A0ABM6AH00_9PROT</name>
<organism evidence="1 2">
    <name type="scientific">Acetobacter oryzifermentans</name>
    <dbReference type="NCBI Taxonomy" id="1633874"/>
    <lineage>
        <taxon>Bacteria</taxon>
        <taxon>Pseudomonadati</taxon>
        <taxon>Pseudomonadota</taxon>
        <taxon>Alphaproteobacteria</taxon>
        <taxon>Acetobacterales</taxon>
        <taxon>Acetobacteraceae</taxon>
        <taxon>Acetobacter</taxon>
    </lineage>
</organism>